<keyword evidence="1" id="KW-1133">Transmembrane helix</keyword>
<name>A0AAN8ZA01_9MAGN</name>
<keyword evidence="3" id="KW-1185">Reference proteome</keyword>
<keyword evidence="1" id="KW-0472">Membrane</keyword>
<dbReference type="EMBL" id="JBAMMX010000015">
    <property type="protein sequence ID" value="KAK6925908.1"/>
    <property type="molecule type" value="Genomic_DNA"/>
</dbReference>
<sequence>MEGKILGVKSLVGVWVLSLIFFSAIMLYSCVSISCDGDGQLEVLLGCLWVIGVSKNIRGSFANADHLTQSLRIMTELRTVTLTDALSISAASA</sequence>
<keyword evidence="1" id="KW-0812">Transmembrane</keyword>
<dbReference type="AlphaFoldDB" id="A0AAN8ZA01"/>
<evidence type="ECO:0000256" key="1">
    <source>
        <dbReference type="SAM" id="Phobius"/>
    </source>
</evidence>
<evidence type="ECO:0000313" key="2">
    <source>
        <dbReference type="EMBL" id="KAK6925908.1"/>
    </source>
</evidence>
<organism evidence="2 3">
    <name type="scientific">Dillenia turbinata</name>
    <dbReference type="NCBI Taxonomy" id="194707"/>
    <lineage>
        <taxon>Eukaryota</taxon>
        <taxon>Viridiplantae</taxon>
        <taxon>Streptophyta</taxon>
        <taxon>Embryophyta</taxon>
        <taxon>Tracheophyta</taxon>
        <taxon>Spermatophyta</taxon>
        <taxon>Magnoliopsida</taxon>
        <taxon>eudicotyledons</taxon>
        <taxon>Gunneridae</taxon>
        <taxon>Pentapetalae</taxon>
        <taxon>Dilleniales</taxon>
        <taxon>Dilleniaceae</taxon>
        <taxon>Dillenia</taxon>
    </lineage>
</organism>
<comment type="caution">
    <text evidence="2">The sequence shown here is derived from an EMBL/GenBank/DDBJ whole genome shotgun (WGS) entry which is preliminary data.</text>
</comment>
<accession>A0AAN8ZA01</accession>
<proteinExistence type="predicted"/>
<dbReference type="Proteomes" id="UP001370490">
    <property type="component" value="Unassembled WGS sequence"/>
</dbReference>
<dbReference type="PROSITE" id="PS51257">
    <property type="entry name" value="PROKAR_LIPOPROTEIN"/>
    <property type="match status" value="1"/>
</dbReference>
<protein>
    <submittedName>
        <fullName evidence="2">Uncharacterized protein</fullName>
    </submittedName>
</protein>
<feature type="transmembrane region" description="Helical" evidence="1">
    <location>
        <begin position="12"/>
        <end position="31"/>
    </location>
</feature>
<reference evidence="2 3" key="1">
    <citation type="submission" date="2023-12" db="EMBL/GenBank/DDBJ databases">
        <title>A high-quality genome assembly for Dillenia turbinata (Dilleniales).</title>
        <authorList>
            <person name="Chanderbali A."/>
        </authorList>
    </citation>
    <scope>NUCLEOTIDE SEQUENCE [LARGE SCALE GENOMIC DNA]</scope>
    <source>
        <strain evidence="2">LSX21</strain>
        <tissue evidence="2">Leaf</tissue>
    </source>
</reference>
<evidence type="ECO:0000313" key="3">
    <source>
        <dbReference type="Proteomes" id="UP001370490"/>
    </source>
</evidence>
<feature type="non-terminal residue" evidence="2">
    <location>
        <position position="93"/>
    </location>
</feature>
<gene>
    <name evidence="2" type="ORF">RJ641_007627</name>
</gene>